<accession>A0A1H9JMG3</accession>
<gene>
    <name evidence="2" type="ORF">SAMN05216232_3542</name>
</gene>
<evidence type="ECO:0000313" key="2">
    <source>
        <dbReference type="EMBL" id="SEQ87928.1"/>
    </source>
</evidence>
<organism evidence="2 3">
    <name type="scientific">Virgibacillus subterraneus</name>
    <dbReference type="NCBI Taxonomy" id="621109"/>
    <lineage>
        <taxon>Bacteria</taxon>
        <taxon>Bacillati</taxon>
        <taxon>Bacillota</taxon>
        <taxon>Bacilli</taxon>
        <taxon>Bacillales</taxon>
        <taxon>Bacillaceae</taxon>
        <taxon>Virgibacillus</taxon>
    </lineage>
</organism>
<evidence type="ECO:0000313" key="3">
    <source>
        <dbReference type="Proteomes" id="UP000198733"/>
    </source>
</evidence>
<keyword evidence="1" id="KW-0175">Coiled coil</keyword>
<feature type="coiled-coil region" evidence="1">
    <location>
        <begin position="70"/>
        <end position="111"/>
    </location>
</feature>
<keyword evidence="3" id="KW-1185">Reference proteome</keyword>
<comment type="caution">
    <text evidence="2">The sequence shown here is derived from an EMBL/GenBank/DDBJ whole genome shotgun (WGS) entry which is preliminary data.</text>
</comment>
<protein>
    <submittedName>
        <fullName evidence="2">Uncharacterized protein</fullName>
    </submittedName>
</protein>
<reference evidence="2 3" key="1">
    <citation type="submission" date="2016-10" db="EMBL/GenBank/DDBJ databases">
        <authorList>
            <person name="Varghese N."/>
            <person name="Submissions S."/>
        </authorList>
    </citation>
    <scope>NUCLEOTIDE SEQUENCE [LARGE SCALE GENOMIC DNA]</scope>
    <source>
        <strain evidence="2 3">CGMCC 1.7734</strain>
    </source>
</reference>
<dbReference type="EMBL" id="FOEH01000007">
    <property type="protein sequence ID" value="SEQ87928.1"/>
    <property type="molecule type" value="Genomic_DNA"/>
</dbReference>
<sequence length="253" mass="28695">MLIGIVPLKLQVNYTEILEHKGKIEVKYRGIKMEKIVTLLLTTLCIIVFLSVSGCTDKSSIQNNDKTNDDNATKQLIEDKDAQIKKLEEKNEELKNTLQSIETDFNYAKEEADYYNQLIDDLINEYSDAQLKDLAKELWDYELEVNGSPVPKDGIIEVKKNTIKVSVVQRQPPYVVLPKDIFTQGKISGNYNEHLIKFNPSPTKTYGTDGTIVTGTHHQFVDVEKGAIISFSITGELRKRLGLDTSEVTIKKR</sequence>
<dbReference type="Proteomes" id="UP000198733">
    <property type="component" value="Unassembled WGS sequence"/>
</dbReference>
<name>A0A1H9JMG3_9BACI</name>
<evidence type="ECO:0000256" key="1">
    <source>
        <dbReference type="SAM" id="Coils"/>
    </source>
</evidence>
<proteinExistence type="predicted"/>